<protein>
    <submittedName>
        <fullName evidence="2">Transglutaminase-like superfamily protein</fullName>
    </submittedName>
</protein>
<dbReference type="Proteomes" id="UP000199382">
    <property type="component" value="Unassembled WGS sequence"/>
</dbReference>
<dbReference type="Pfam" id="PF13471">
    <property type="entry name" value="Transglut_core3"/>
    <property type="match status" value="1"/>
</dbReference>
<reference evidence="2 3" key="1">
    <citation type="submission" date="2016-10" db="EMBL/GenBank/DDBJ databases">
        <authorList>
            <person name="de Groot N.N."/>
        </authorList>
    </citation>
    <scope>NUCLEOTIDE SEQUENCE [LARGE SCALE GENOMIC DNA]</scope>
    <source>
        <strain evidence="2 3">DSM 25294</strain>
    </source>
</reference>
<dbReference type="STRING" id="571298.SAMN04488026_104914"/>
<keyword evidence="3" id="KW-1185">Reference proteome</keyword>
<dbReference type="EMBL" id="FNEK01000049">
    <property type="protein sequence ID" value="SDK67274.1"/>
    <property type="molecule type" value="Genomic_DNA"/>
</dbReference>
<dbReference type="InterPro" id="IPR053521">
    <property type="entry name" value="McjB-like"/>
</dbReference>
<gene>
    <name evidence="2" type="ORF">SAMN04488026_104914</name>
</gene>
<sequence length="152" mass="16511">MLAMVTSFLRAPTARKLRLLEASVALSIARILTCLPMRFYSRICGIPQKDTDTLFDASHAQIETARVVGSAVQRAAAVVPFKALCMEQAIAARIMLRLRAVPGTVYIGVHRDPVQRVSHPSGANAHAWLEVGETIVVGGPDVFDYVPLAAFR</sequence>
<evidence type="ECO:0000313" key="3">
    <source>
        <dbReference type="Proteomes" id="UP000199382"/>
    </source>
</evidence>
<organism evidence="2 3">
    <name type="scientific">Aliiruegeria lutimaris</name>
    <dbReference type="NCBI Taxonomy" id="571298"/>
    <lineage>
        <taxon>Bacteria</taxon>
        <taxon>Pseudomonadati</taxon>
        <taxon>Pseudomonadota</taxon>
        <taxon>Alphaproteobacteria</taxon>
        <taxon>Rhodobacterales</taxon>
        <taxon>Roseobacteraceae</taxon>
        <taxon>Aliiruegeria</taxon>
    </lineage>
</organism>
<proteinExistence type="predicted"/>
<accession>A0A1G9DTU8</accession>
<evidence type="ECO:0000313" key="2">
    <source>
        <dbReference type="EMBL" id="SDK67274.1"/>
    </source>
</evidence>
<name>A0A1G9DTU8_9RHOB</name>
<dbReference type="AlphaFoldDB" id="A0A1G9DTU8"/>
<dbReference type="InterPro" id="IPR032708">
    <property type="entry name" value="McjB_C"/>
</dbReference>
<dbReference type="NCBIfam" id="NF033537">
    <property type="entry name" value="lasso_biosyn_B2"/>
    <property type="match status" value="1"/>
</dbReference>
<feature type="domain" description="Microcin J25-processing protein McjB C-terminal" evidence="1">
    <location>
        <begin position="55"/>
        <end position="141"/>
    </location>
</feature>
<evidence type="ECO:0000259" key="1">
    <source>
        <dbReference type="Pfam" id="PF13471"/>
    </source>
</evidence>